<feature type="compositionally biased region" description="Polar residues" evidence="1">
    <location>
        <begin position="112"/>
        <end position="124"/>
    </location>
</feature>
<feature type="non-terminal residue" evidence="2">
    <location>
        <position position="1"/>
    </location>
</feature>
<reference evidence="2" key="1">
    <citation type="submission" date="2021-02" db="EMBL/GenBank/DDBJ databases">
        <authorList>
            <person name="Dougan E. K."/>
            <person name="Rhodes N."/>
            <person name="Thang M."/>
            <person name="Chan C."/>
        </authorList>
    </citation>
    <scope>NUCLEOTIDE SEQUENCE</scope>
</reference>
<comment type="caution">
    <text evidence="2">The sequence shown here is derived from an EMBL/GenBank/DDBJ whole genome shotgun (WGS) entry which is preliminary data.</text>
</comment>
<dbReference type="OrthoDB" id="26525at2759"/>
<dbReference type="EMBL" id="CAJNJA010060462">
    <property type="protein sequence ID" value="CAE7870833.1"/>
    <property type="molecule type" value="Genomic_DNA"/>
</dbReference>
<gene>
    <name evidence="2" type="ORF">SNEC2469_LOCUS28132</name>
</gene>
<feature type="compositionally biased region" description="Low complexity" evidence="1">
    <location>
        <begin position="86"/>
        <end position="102"/>
    </location>
</feature>
<organism evidence="2 3">
    <name type="scientific">Symbiodinium necroappetens</name>
    <dbReference type="NCBI Taxonomy" id="1628268"/>
    <lineage>
        <taxon>Eukaryota</taxon>
        <taxon>Sar</taxon>
        <taxon>Alveolata</taxon>
        <taxon>Dinophyceae</taxon>
        <taxon>Suessiales</taxon>
        <taxon>Symbiodiniaceae</taxon>
        <taxon>Symbiodinium</taxon>
    </lineage>
</organism>
<feature type="region of interest" description="Disordered" evidence="1">
    <location>
        <begin position="62"/>
        <end position="146"/>
    </location>
</feature>
<feature type="compositionally biased region" description="Polar residues" evidence="1">
    <location>
        <begin position="74"/>
        <end position="85"/>
    </location>
</feature>
<evidence type="ECO:0000256" key="1">
    <source>
        <dbReference type="SAM" id="MobiDB-lite"/>
    </source>
</evidence>
<feature type="compositionally biased region" description="Pro residues" evidence="1">
    <location>
        <begin position="136"/>
        <end position="146"/>
    </location>
</feature>
<accession>A0A813AK04</accession>
<name>A0A813AK04_9DINO</name>
<protein>
    <recommendedName>
        <fullName evidence="4">EF-hand domain-containing protein</fullName>
    </recommendedName>
</protein>
<evidence type="ECO:0000313" key="2">
    <source>
        <dbReference type="EMBL" id="CAE7870833.1"/>
    </source>
</evidence>
<proteinExistence type="predicted"/>
<dbReference type="AlphaFoldDB" id="A0A813AK04"/>
<feature type="non-terminal residue" evidence="2">
    <location>
        <position position="146"/>
    </location>
</feature>
<sequence>MVAAFDLDCDAGLNPEEFTDMVQSYFQGQTAGGTWPKTPLKRKTPEMRRFKLFSMSMRNFRTVDEDDDDGHSSCGPSSGFTTSNLAGDSRLAESSSSSSSRSGGDEEDMAFVSSSLSLLSQPETTRGKPGKAKPLAKPPAKPVASK</sequence>
<evidence type="ECO:0000313" key="3">
    <source>
        <dbReference type="Proteomes" id="UP000601435"/>
    </source>
</evidence>
<keyword evidence="3" id="KW-1185">Reference proteome</keyword>
<evidence type="ECO:0008006" key="4">
    <source>
        <dbReference type="Google" id="ProtNLM"/>
    </source>
</evidence>
<dbReference type="Proteomes" id="UP000601435">
    <property type="component" value="Unassembled WGS sequence"/>
</dbReference>